<gene>
    <name evidence="15" type="ORF">SAMN04487962_107114</name>
</gene>
<dbReference type="InterPro" id="IPR039426">
    <property type="entry name" value="TonB-dep_rcpt-like"/>
</dbReference>
<comment type="subcellular location">
    <subcellularLocation>
        <location evidence="1 10">Cell outer membrane</location>
        <topology evidence="1 10">Multi-pass membrane protein</topology>
    </subcellularLocation>
</comment>
<evidence type="ECO:0000313" key="16">
    <source>
        <dbReference type="Proteomes" id="UP000198762"/>
    </source>
</evidence>
<dbReference type="PROSITE" id="PS52016">
    <property type="entry name" value="TONB_DEPENDENT_REC_3"/>
    <property type="match status" value="1"/>
</dbReference>
<keyword evidence="9 10" id="KW-0998">Cell outer membrane</keyword>
<evidence type="ECO:0000256" key="2">
    <source>
        <dbReference type="ARBA" id="ARBA00022448"/>
    </source>
</evidence>
<dbReference type="GO" id="GO:0009279">
    <property type="term" value="C:cell outer membrane"/>
    <property type="evidence" value="ECO:0007669"/>
    <property type="project" value="UniProtKB-SubCell"/>
</dbReference>
<keyword evidence="7 11" id="KW-0798">TonB box</keyword>
<dbReference type="PANTHER" id="PTHR30069:SF53">
    <property type="entry name" value="COLICIN I RECEPTOR-RELATED"/>
    <property type="match status" value="1"/>
</dbReference>
<keyword evidence="2 10" id="KW-0813">Transport</keyword>
<sequence length="743" mass="81144">MFTRPSLLASAVAFATSGISLQATAQPIELDELVVSASGFEQKVTDAPASISVITQEQLSSRAFSNIAEALDGVEGVDIRQGTGKTGGLNISIRGLPSEYTLILVDGRRQNTGGNVTPNGFGETATSFIPPLSAIERIEVIRGPMSTLYGSDAMGGVINIITRNVADEWTGSVTVQQTLQEDREFGNDTTTEFFTTGPLVEGMLGLQVRGRVYDRGESDLRFEDGSIVNRRGAAPVEGRTYSIGSRLTLAPTSNHDLYLDFERGRQVYNNDDCQLGNLDGYEGGSNTAGCLDVDPDKINGYDDELRFYRDQVALGHTGRFQLGTLTSTLTHNKTETLGRTIPGTRGDAYAAPFDYMVAGDERTLESRDLVLDSKFVTPLGESHIVTVGGQYWDAEVTDGIAGEDFERTSWAVFLEDEWSLTDDLYLTLGARHEKYDGFDGQVSPRAYLVWNPLSQWTFKGGVSRGFRAPSVNDLHDGISSVSGQGSTIAFGNPDLEPEITTNTELGAYYDNLDGFKANVTVFHNRFKDKIDSGTPIPNCFAEDDPGLPGCISYGPGFTQEDFTQQINIGKAETRGIELGSSWQFAPEWSVSGNYTFTDSEQKSGENKGAPLTNTPEHLVNAAINWQATPALDLWFKGEYRSKRERFTDKYENLSPANKLIDDQVGDLKGYSVFHLGGSYQAAENITLNAAIYNLFDKDFTEGERYLNGNGEEAFVSSYIQSGRSIDGTIEDGRRLWLSATVGF</sequence>
<feature type="domain" description="TonB-dependent receptor plug" evidence="14">
    <location>
        <begin position="44"/>
        <end position="157"/>
    </location>
</feature>
<dbReference type="EMBL" id="FOHZ01000007">
    <property type="protein sequence ID" value="SET32767.1"/>
    <property type="molecule type" value="Genomic_DNA"/>
</dbReference>
<protein>
    <submittedName>
        <fullName evidence="15">Outer membrane receptor for ferrienterochelin and colicins</fullName>
    </submittedName>
</protein>
<keyword evidence="5 12" id="KW-0732">Signal</keyword>
<evidence type="ECO:0000256" key="11">
    <source>
        <dbReference type="RuleBase" id="RU003357"/>
    </source>
</evidence>
<comment type="similarity">
    <text evidence="10 11">Belongs to the TonB-dependent receptor family.</text>
</comment>
<dbReference type="InterPro" id="IPR012910">
    <property type="entry name" value="Plug_dom"/>
</dbReference>
<dbReference type="Gene3D" id="2.40.170.20">
    <property type="entry name" value="TonB-dependent receptor, beta-barrel domain"/>
    <property type="match status" value="1"/>
</dbReference>
<feature type="chain" id="PRO_5011617540" evidence="12">
    <location>
        <begin position="26"/>
        <end position="743"/>
    </location>
</feature>
<keyword evidence="8 10" id="KW-0472">Membrane</keyword>
<evidence type="ECO:0000256" key="5">
    <source>
        <dbReference type="ARBA" id="ARBA00022729"/>
    </source>
</evidence>
<feature type="domain" description="TonB-dependent receptor-like beta-barrel" evidence="13">
    <location>
        <begin position="261"/>
        <end position="694"/>
    </location>
</feature>
<dbReference type="STRING" id="430453.SAMN04487962_107114"/>
<dbReference type="InterPro" id="IPR036942">
    <property type="entry name" value="Beta-barrel_TonB_sf"/>
</dbReference>
<keyword evidence="15" id="KW-0675">Receptor</keyword>
<dbReference type="Pfam" id="PF07715">
    <property type="entry name" value="Plug"/>
    <property type="match status" value="1"/>
</dbReference>
<evidence type="ECO:0000256" key="1">
    <source>
        <dbReference type="ARBA" id="ARBA00004571"/>
    </source>
</evidence>
<dbReference type="Pfam" id="PF00593">
    <property type="entry name" value="TonB_dep_Rec_b-barrel"/>
    <property type="match status" value="1"/>
</dbReference>
<keyword evidence="6" id="KW-0406">Ion transport</keyword>
<reference evidence="16" key="1">
    <citation type="submission" date="2016-10" db="EMBL/GenBank/DDBJ databases">
        <authorList>
            <person name="Varghese N."/>
            <person name="Submissions S."/>
        </authorList>
    </citation>
    <scope>NUCLEOTIDE SEQUENCE [LARGE SCALE GENOMIC DNA]</scope>
    <source>
        <strain evidence="16">CGMCC 1.6489</strain>
    </source>
</reference>
<organism evidence="15 16">
    <name type="scientific">Marinobacter segnicrescens</name>
    <dbReference type="NCBI Taxonomy" id="430453"/>
    <lineage>
        <taxon>Bacteria</taxon>
        <taxon>Pseudomonadati</taxon>
        <taxon>Pseudomonadota</taxon>
        <taxon>Gammaproteobacteria</taxon>
        <taxon>Pseudomonadales</taxon>
        <taxon>Marinobacteraceae</taxon>
        <taxon>Marinobacter</taxon>
    </lineage>
</organism>
<dbReference type="PANTHER" id="PTHR30069">
    <property type="entry name" value="TONB-DEPENDENT OUTER MEMBRANE RECEPTOR"/>
    <property type="match status" value="1"/>
</dbReference>
<dbReference type="Proteomes" id="UP000198762">
    <property type="component" value="Unassembled WGS sequence"/>
</dbReference>
<dbReference type="CDD" id="cd01347">
    <property type="entry name" value="ligand_gated_channel"/>
    <property type="match status" value="1"/>
</dbReference>
<dbReference type="Gene3D" id="2.170.130.10">
    <property type="entry name" value="TonB-dependent receptor, plug domain"/>
    <property type="match status" value="1"/>
</dbReference>
<evidence type="ECO:0000259" key="13">
    <source>
        <dbReference type="Pfam" id="PF00593"/>
    </source>
</evidence>
<evidence type="ECO:0000313" key="15">
    <source>
        <dbReference type="EMBL" id="SET32767.1"/>
    </source>
</evidence>
<dbReference type="InterPro" id="IPR037066">
    <property type="entry name" value="Plug_dom_sf"/>
</dbReference>
<dbReference type="GO" id="GO:0015344">
    <property type="term" value="F:siderophore uptake transmembrane transporter activity"/>
    <property type="evidence" value="ECO:0007669"/>
    <property type="project" value="TreeGrafter"/>
</dbReference>
<evidence type="ECO:0000256" key="4">
    <source>
        <dbReference type="ARBA" id="ARBA00022692"/>
    </source>
</evidence>
<name>A0A1I0DK93_9GAMM</name>
<keyword evidence="3 10" id="KW-1134">Transmembrane beta strand</keyword>
<dbReference type="AlphaFoldDB" id="A0A1I0DK93"/>
<evidence type="ECO:0000256" key="12">
    <source>
        <dbReference type="SAM" id="SignalP"/>
    </source>
</evidence>
<keyword evidence="4 10" id="KW-0812">Transmembrane</keyword>
<keyword evidence="16" id="KW-1185">Reference proteome</keyword>
<dbReference type="SUPFAM" id="SSF56935">
    <property type="entry name" value="Porins"/>
    <property type="match status" value="1"/>
</dbReference>
<evidence type="ECO:0000256" key="8">
    <source>
        <dbReference type="ARBA" id="ARBA00023136"/>
    </source>
</evidence>
<evidence type="ECO:0000259" key="14">
    <source>
        <dbReference type="Pfam" id="PF07715"/>
    </source>
</evidence>
<dbReference type="InterPro" id="IPR000531">
    <property type="entry name" value="Beta-barrel_TonB"/>
</dbReference>
<evidence type="ECO:0000256" key="6">
    <source>
        <dbReference type="ARBA" id="ARBA00023065"/>
    </source>
</evidence>
<evidence type="ECO:0000256" key="7">
    <source>
        <dbReference type="ARBA" id="ARBA00023077"/>
    </source>
</evidence>
<dbReference type="RefSeq" id="WP_091850799.1">
    <property type="nucleotide sequence ID" value="NZ_FOHZ01000007.1"/>
</dbReference>
<evidence type="ECO:0000256" key="3">
    <source>
        <dbReference type="ARBA" id="ARBA00022452"/>
    </source>
</evidence>
<feature type="signal peptide" evidence="12">
    <location>
        <begin position="1"/>
        <end position="25"/>
    </location>
</feature>
<accession>A0A1I0DK93</accession>
<dbReference type="GO" id="GO:0044718">
    <property type="term" value="P:siderophore transmembrane transport"/>
    <property type="evidence" value="ECO:0007669"/>
    <property type="project" value="TreeGrafter"/>
</dbReference>
<evidence type="ECO:0000256" key="9">
    <source>
        <dbReference type="ARBA" id="ARBA00023237"/>
    </source>
</evidence>
<proteinExistence type="inferred from homology"/>
<evidence type="ECO:0000256" key="10">
    <source>
        <dbReference type="PROSITE-ProRule" id="PRU01360"/>
    </source>
</evidence>
<dbReference type="OrthoDB" id="9764669at2"/>